<keyword evidence="7" id="KW-0371">Homeobox</keyword>
<dbReference type="GO" id="GO:0003682">
    <property type="term" value="F:chromatin binding"/>
    <property type="evidence" value="ECO:0007669"/>
    <property type="project" value="TreeGrafter"/>
</dbReference>
<keyword evidence="3 10" id="KW-0863">Zinc-finger</keyword>
<proteinExistence type="predicted"/>
<keyword evidence="2" id="KW-0479">Metal-binding</keyword>
<evidence type="ECO:0000256" key="10">
    <source>
        <dbReference type="PROSITE-ProRule" id="PRU00146"/>
    </source>
</evidence>
<dbReference type="InterPro" id="IPR001965">
    <property type="entry name" value="Znf_PHD"/>
</dbReference>
<dbReference type="PANTHER" id="PTHR12628:SF10">
    <property type="entry name" value="HOMEOBOX DOMAIN-CONTAINING PROTEIN"/>
    <property type="match status" value="1"/>
</dbReference>
<protein>
    <submittedName>
        <fullName evidence="13">Uncharacterized protein AlNc14C317G10545</fullName>
    </submittedName>
</protein>
<feature type="compositionally biased region" description="Basic residues" evidence="11">
    <location>
        <begin position="211"/>
        <end position="223"/>
    </location>
</feature>
<organism evidence="13">
    <name type="scientific">Albugo laibachii Nc14</name>
    <dbReference type="NCBI Taxonomy" id="890382"/>
    <lineage>
        <taxon>Eukaryota</taxon>
        <taxon>Sar</taxon>
        <taxon>Stramenopiles</taxon>
        <taxon>Oomycota</taxon>
        <taxon>Peronosporomycetes</taxon>
        <taxon>Albuginales</taxon>
        <taxon>Albuginaceae</taxon>
        <taxon>Albugo</taxon>
    </lineage>
</organism>
<evidence type="ECO:0000256" key="11">
    <source>
        <dbReference type="SAM" id="MobiDB-lite"/>
    </source>
</evidence>
<dbReference type="CDD" id="cd15504">
    <property type="entry name" value="PHD_PRHA_like"/>
    <property type="match status" value="1"/>
</dbReference>
<feature type="compositionally biased region" description="Basic residues" evidence="11">
    <location>
        <begin position="163"/>
        <end position="173"/>
    </location>
</feature>
<feature type="region of interest" description="Disordered" evidence="11">
    <location>
        <begin position="64"/>
        <end position="89"/>
    </location>
</feature>
<feature type="compositionally biased region" description="Basic and acidic residues" evidence="11">
    <location>
        <begin position="464"/>
        <end position="473"/>
    </location>
</feature>
<evidence type="ECO:0000259" key="12">
    <source>
        <dbReference type="PROSITE" id="PS50016"/>
    </source>
</evidence>
<evidence type="ECO:0000256" key="3">
    <source>
        <dbReference type="ARBA" id="ARBA00022771"/>
    </source>
</evidence>
<dbReference type="InterPro" id="IPR019787">
    <property type="entry name" value="Znf_PHD-finger"/>
</dbReference>
<evidence type="ECO:0000256" key="6">
    <source>
        <dbReference type="ARBA" id="ARBA00023125"/>
    </source>
</evidence>
<dbReference type="PANTHER" id="PTHR12628">
    <property type="entry name" value="POLYCOMB-LIKE TRANSCRIPTION FACTOR"/>
    <property type="match status" value="1"/>
</dbReference>
<feature type="compositionally biased region" description="Polar residues" evidence="11">
    <location>
        <begin position="769"/>
        <end position="791"/>
    </location>
</feature>
<keyword evidence="4" id="KW-0862">Zinc</keyword>
<feature type="domain" description="PHD-type" evidence="12">
    <location>
        <begin position="337"/>
        <end position="395"/>
    </location>
</feature>
<dbReference type="GO" id="GO:0045814">
    <property type="term" value="P:negative regulation of gene expression, epigenetic"/>
    <property type="evidence" value="ECO:0007669"/>
    <property type="project" value="TreeGrafter"/>
</dbReference>
<keyword evidence="6" id="KW-0238">DNA-binding</keyword>
<evidence type="ECO:0000256" key="4">
    <source>
        <dbReference type="ARBA" id="ARBA00022833"/>
    </source>
</evidence>
<dbReference type="InterPro" id="IPR013083">
    <property type="entry name" value="Znf_RING/FYVE/PHD"/>
</dbReference>
<feature type="region of interest" description="Disordered" evidence="11">
    <location>
        <begin position="112"/>
        <end position="232"/>
    </location>
</feature>
<keyword evidence="5" id="KW-0805">Transcription regulation</keyword>
<evidence type="ECO:0000256" key="2">
    <source>
        <dbReference type="ARBA" id="ARBA00022723"/>
    </source>
</evidence>
<evidence type="ECO:0000313" key="13">
    <source>
        <dbReference type="EMBL" id="CCA25730.1"/>
    </source>
</evidence>
<evidence type="ECO:0000256" key="9">
    <source>
        <dbReference type="ARBA" id="ARBA00023242"/>
    </source>
</evidence>
<feature type="region of interest" description="Disordered" evidence="11">
    <location>
        <begin position="718"/>
        <end position="740"/>
    </location>
</feature>
<gene>
    <name evidence="13" type="primary">AlNc14C317G10545</name>
    <name evidence="13" type="ORF">ALNC14_118740</name>
</gene>
<evidence type="ECO:0000256" key="5">
    <source>
        <dbReference type="ARBA" id="ARBA00023015"/>
    </source>
</evidence>
<dbReference type="Gene3D" id="3.30.40.10">
    <property type="entry name" value="Zinc/RING finger domain, C3HC4 (zinc finger)"/>
    <property type="match status" value="1"/>
</dbReference>
<evidence type="ECO:0000256" key="8">
    <source>
        <dbReference type="ARBA" id="ARBA00023163"/>
    </source>
</evidence>
<dbReference type="GO" id="GO:0003677">
    <property type="term" value="F:DNA binding"/>
    <property type="evidence" value="ECO:0007669"/>
    <property type="project" value="UniProtKB-KW"/>
</dbReference>
<dbReference type="EMBL" id="FR824362">
    <property type="protein sequence ID" value="CCA25730.1"/>
    <property type="molecule type" value="Genomic_DNA"/>
</dbReference>
<comment type="subcellular location">
    <subcellularLocation>
        <location evidence="1">Nucleus</location>
    </subcellularLocation>
</comment>
<feature type="compositionally biased region" description="Basic and acidic residues" evidence="11">
    <location>
        <begin position="116"/>
        <end position="132"/>
    </location>
</feature>
<dbReference type="GO" id="GO:0005634">
    <property type="term" value="C:nucleus"/>
    <property type="evidence" value="ECO:0007669"/>
    <property type="project" value="UniProtKB-SubCell"/>
</dbReference>
<dbReference type="InterPro" id="IPR011011">
    <property type="entry name" value="Znf_FYVE_PHD"/>
</dbReference>
<reference evidence="13" key="1">
    <citation type="journal article" date="2011" name="PLoS Biol.">
        <title>Gene gain and loss during evolution of obligate parasitism in the white rust pathogen of Arabidopsis thaliana.</title>
        <authorList>
            <person name="Kemen E."/>
            <person name="Gardiner A."/>
            <person name="Schultz-Larsen T."/>
            <person name="Kemen A.C."/>
            <person name="Balmuth A.L."/>
            <person name="Robert-Seilaniantz A."/>
            <person name="Bailey K."/>
            <person name="Holub E."/>
            <person name="Studholme D.J."/>
            <person name="Maclean D."/>
            <person name="Jones J.D."/>
        </authorList>
    </citation>
    <scope>NUCLEOTIDE SEQUENCE</scope>
</reference>
<feature type="region of interest" description="Disordered" evidence="11">
    <location>
        <begin position="754"/>
        <end position="819"/>
    </location>
</feature>
<dbReference type="SUPFAM" id="SSF57903">
    <property type="entry name" value="FYVE/PHD zinc finger"/>
    <property type="match status" value="1"/>
</dbReference>
<feature type="compositionally biased region" description="Polar residues" evidence="11">
    <location>
        <begin position="718"/>
        <end position="727"/>
    </location>
</feature>
<sequence>MVIDNKTLSPEITPMTNEPLPTYSISLVDHSNNGLEHCKIRVESHTDNIYQSLSREMIALPNSDEKKTSSPVMTKGGIELDSGRSPVPDMRELNNKEKDKFQPEGQVFVAEVGSEENSRPRNEEVGTPDQKEALNAYTDTSGRMEVTSERMEATSDMKENKSIRKVVGSRRNKRETIKPKQLNKATKLAEGKANLRRAEKKKQDTVSSTKSTKKGKRGPKKHEKISTSPPPHKLILNKVRAQVRQLTYHLHFVQAYESEGWNRKNVERLKPYESLLEAKQKVLTGKRSIVQLLGALQDLHKHDRQFDYLAPKFSHLLKSSSIDVQAPAHAENLQQYVIYCSRCNSTNTIPENDIIICDSEGCNRAYHQKCQNPPVATSDIPLGAALWYCEICEALFKCLKCINAAFETAYETVDEVFPELKGEEVDARDKPSTIPQKSKTACSWLDVLRGTNDSRDDESADEDFTPKSDKGDHSGGSVTNSDSDHKALWNRKTAKQNPISDDEIAYLSKENVIDSHRRSLRSSFAQGQRHHEVSKLISEHNTNFKPVHYSGQVVSSNSVARGSAHLAKPEAPSFYYKDAVPIKETSKNPSFSSVYENPGLSNTKTAFHPQIALKSPVVANPSSHEYRLGHHTLYPYSLSDVVSKPNSQFPVATSPTELVGTEIIKVTTLHKAKVFGLVVDCMWKVKYDDGTEEFLTWNELQCAITKTREQSTNTIQGLRVQQEQASPPSNPTAVKEKRKRSAVNYRELNSLLFDDKADSDDEAREDISQAPSSPTTPYNEILDSQPTTSARKTTKLQRTRGRRAVNYRVMHEGTTPAAG</sequence>
<evidence type="ECO:0000256" key="7">
    <source>
        <dbReference type="ARBA" id="ARBA00023155"/>
    </source>
</evidence>
<keyword evidence="9" id="KW-0539">Nucleus</keyword>
<feature type="compositionally biased region" description="Basic and acidic residues" evidence="11">
    <location>
        <begin position="146"/>
        <end position="162"/>
    </location>
</feature>
<feature type="region of interest" description="Disordered" evidence="11">
    <location>
        <begin position="450"/>
        <end position="494"/>
    </location>
</feature>
<accession>F0WWB0</accession>
<dbReference type="SMART" id="SM00249">
    <property type="entry name" value="PHD"/>
    <property type="match status" value="1"/>
</dbReference>
<dbReference type="AlphaFoldDB" id="F0WWB0"/>
<keyword evidence="8" id="KW-0804">Transcription</keyword>
<name>F0WWB0_9STRA</name>
<evidence type="ECO:0000256" key="1">
    <source>
        <dbReference type="ARBA" id="ARBA00004123"/>
    </source>
</evidence>
<dbReference type="Pfam" id="PF00628">
    <property type="entry name" value="PHD"/>
    <property type="match status" value="1"/>
</dbReference>
<dbReference type="InterPro" id="IPR045876">
    <property type="entry name" value="PRHA-like_PHD-finger"/>
</dbReference>
<reference evidence="13" key="2">
    <citation type="submission" date="2011-02" db="EMBL/GenBank/DDBJ databases">
        <authorList>
            <person name="MacLean D."/>
        </authorList>
    </citation>
    <scope>NUCLEOTIDE SEQUENCE</scope>
</reference>
<feature type="compositionally biased region" description="Basic residues" evidence="11">
    <location>
        <begin position="792"/>
        <end position="805"/>
    </location>
</feature>
<dbReference type="GO" id="GO:0008270">
    <property type="term" value="F:zinc ion binding"/>
    <property type="evidence" value="ECO:0007669"/>
    <property type="project" value="UniProtKB-KW"/>
</dbReference>
<dbReference type="HOGENOM" id="CLU_345278_0_0_1"/>
<dbReference type="PROSITE" id="PS50016">
    <property type="entry name" value="ZF_PHD_2"/>
    <property type="match status" value="1"/>
</dbReference>